<protein>
    <recommendedName>
        <fullName evidence="2">Activator of Hsp90 ATPase AHSA1-like N-terminal domain-containing protein</fullName>
    </recommendedName>
</protein>
<evidence type="ECO:0000313" key="4">
    <source>
        <dbReference type="Proteomes" id="UP001187531"/>
    </source>
</evidence>
<accession>A0AA88L6C2</accession>
<dbReference type="PANTHER" id="PTHR13009:SF22">
    <property type="entry name" value="LD43819P"/>
    <property type="match status" value="1"/>
</dbReference>
<dbReference type="GO" id="GO:0001671">
    <property type="term" value="F:ATPase activator activity"/>
    <property type="evidence" value="ECO:0007669"/>
    <property type="project" value="InterPro"/>
</dbReference>
<sequence length="231" mass="26128">MAKWGEGDPRWIVEERPDATNVNNWHWTEKDATPWSKDKLKSLLSNLVIKDEATSAKCTITDIDKLEGEAVANNRKAKLIFFYEWTIDLNWTGTVGESGEEIKGKVHIPNLSEENDPREVDVEVTVSTSGNEADKLKEFMRKTGAKKIREQMTTYIATLKEEFSQGMILPKKEETTKAAVNKTNVTSRVFTPVQSKETKGLGVKIETTTLKDELNFKCTVNELYNALTIPE</sequence>
<feature type="non-terminal residue" evidence="3">
    <location>
        <position position="231"/>
    </location>
</feature>
<dbReference type="SUPFAM" id="SSF103111">
    <property type="entry name" value="Activator of Hsp90 ATPase, Aha1"/>
    <property type="match status" value="1"/>
</dbReference>
<dbReference type="PANTHER" id="PTHR13009">
    <property type="entry name" value="HEAT SHOCK PROTEIN 90 HSP90 CO-CHAPERONE AHA-1"/>
    <property type="match status" value="1"/>
</dbReference>
<feature type="domain" description="Activator of Hsp90 ATPase AHSA1-like N-terminal" evidence="2">
    <location>
        <begin position="29"/>
        <end position="165"/>
    </location>
</feature>
<gene>
    <name evidence="3" type="ORF">QYM36_013327</name>
</gene>
<dbReference type="SMART" id="SM01000">
    <property type="entry name" value="Aha1_N"/>
    <property type="match status" value="1"/>
</dbReference>
<evidence type="ECO:0000313" key="3">
    <source>
        <dbReference type="EMBL" id="KAK2709620.1"/>
    </source>
</evidence>
<comment type="similarity">
    <text evidence="1">Belongs to the AHA1 family.</text>
</comment>
<dbReference type="GO" id="GO:0006457">
    <property type="term" value="P:protein folding"/>
    <property type="evidence" value="ECO:0007669"/>
    <property type="project" value="TreeGrafter"/>
</dbReference>
<dbReference type="InterPro" id="IPR036338">
    <property type="entry name" value="Aha1"/>
</dbReference>
<dbReference type="EMBL" id="JAVRJZ010000017">
    <property type="protein sequence ID" value="KAK2709620.1"/>
    <property type="molecule type" value="Genomic_DNA"/>
</dbReference>
<proteinExistence type="inferred from homology"/>
<evidence type="ECO:0000256" key="1">
    <source>
        <dbReference type="ARBA" id="ARBA00006817"/>
    </source>
</evidence>
<dbReference type="GO" id="GO:0051087">
    <property type="term" value="F:protein-folding chaperone binding"/>
    <property type="evidence" value="ECO:0007669"/>
    <property type="project" value="InterPro"/>
</dbReference>
<comment type="caution">
    <text evidence="3">The sequence shown here is derived from an EMBL/GenBank/DDBJ whole genome shotgun (WGS) entry which is preliminary data.</text>
</comment>
<reference evidence="3" key="1">
    <citation type="submission" date="2023-07" db="EMBL/GenBank/DDBJ databases">
        <title>Chromosome-level genome assembly of Artemia franciscana.</title>
        <authorList>
            <person name="Jo E."/>
        </authorList>
    </citation>
    <scope>NUCLEOTIDE SEQUENCE</scope>
    <source>
        <tissue evidence="3">Whole body</tissue>
    </source>
</reference>
<name>A0AA88L6C2_ARTSF</name>
<dbReference type="GO" id="GO:0005829">
    <property type="term" value="C:cytosol"/>
    <property type="evidence" value="ECO:0007669"/>
    <property type="project" value="TreeGrafter"/>
</dbReference>
<dbReference type="InterPro" id="IPR015310">
    <property type="entry name" value="AHSA1-like_N"/>
</dbReference>
<dbReference type="Proteomes" id="UP001187531">
    <property type="component" value="Unassembled WGS sequence"/>
</dbReference>
<evidence type="ECO:0000259" key="2">
    <source>
        <dbReference type="SMART" id="SM01000"/>
    </source>
</evidence>
<dbReference type="Gene3D" id="3.15.10.20">
    <property type="entry name" value="Activator of Hsp90 ATPase Aha1, N-terminal domain"/>
    <property type="match status" value="1"/>
</dbReference>
<dbReference type="AlphaFoldDB" id="A0AA88L6C2"/>
<dbReference type="Pfam" id="PF09229">
    <property type="entry name" value="Aha1_N"/>
    <property type="match status" value="1"/>
</dbReference>
<organism evidence="3 4">
    <name type="scientific">Artemia franciscana</name>
    <name type="common">Brine shrimp</name>
    <name type="synonym">Artemia sanfranciscana</name>
    <dbReference type="NCBI Taxonomy" id="6661"/>
    <lineage>
        <taxon>Eukaryota</taxon>
        <taxon>Metazoa</taxon>
        <taxon>Ecdysozoa</taxon>
        <taxon>Arthropoda</taxon>
        <taxon>Crustacea</taxon>
        <taxon>Branchiopoda</taxon>
        <taxon>Anostraca</taxon>
        <taxon>Artemiidae</taxon>
        <taxon>Artemia</taxon>
    </lineage>
</organism>
<keyword evidence="4" id="KW-1185">Reference proteome</keyword>